<evidence type="ECO:0000313" key="3">
    <source>
        <dbReference type="Proteomes" id="UP001632038"/>
    </source>
</evidence>
<name>A0ABD3BIE2_9LAMI</name>
<sequence length="58" mass="5970">MCPTGTGPALPNTTKSIPNPSLRSAFQILDADGMEKSATTTSGHPTAGSRVRADPTRT</sequence>
<protein>
    <submittedName>
        <fullName evidence="2">Uncharacterized protein</fullName>
    </submittedName>
</protein>
<dbReference type="AlphaFoldDB" id="A0ABD3BIE2"/>
<organism evidence="2 3">
    <name type="scientific">Castilleja foliolosa</name>
    <dbReference type="NCBI Taxonomy" id="1961234"/>
    <lineage>
        <taxon>Eukaryota</taxon>
        <taxon>Viridiplantae</taxon>
        <taxon>Streptophyta</taxon>
        <taxon>Embryophyta</taxon>
        <taxon>Tracheophyta</taxon>
        <taxon>Spermatophyta</taxon>
        <taxon>Magnoliopsida</taxon>
        <taxon>eudicotyledons</taxon>
        <taxon>Gunneridae</taxon>
        <taxon>Pentapetalae</taxon>
        <taxon>asterids</taxon>
        <taxon>lamiids</taxon>
        <taxon>Lamiales</taxon>
        <taxon>Orobanchaceae</taxon>
        <taxon>Pedicularideae</taxon>
        <taxon>Castillejinae</taxon>
        <taxon>Castilleja</taxon>
    </lineage>
</organism>
<gene>
    <name evidence="2" type="ORF">CASFOL_038960</name>
</gene>
<reference evidence="3" key="1">
    <citation type="journal article" date="2024" name="IScience">
        <title>Strigolactones Initiate the Formation of Haustorium-like Structures in Castilleja.</title>
        <authorList>
            <person name="Buerger M."/>
            <person name="Peterson D."/>
            <person name="Chory J."/>
        </authorList>
    </citation>
    <scope>NUCLEOTIDE SEQUENCE [LARGE SCALE GENOMIC DNA]</scope>
</reference>
<accession>A0ABD3BIE2</accession>
<evidence type="ECO:0000256" key="1">
    <source>
        <dbReference type="SAM" id="MobiDB-lite"/>
    </source>
</evidence>
<feature type="compositionally biased region" description="Polar residues" evidence="1">
    <location>
        <begin position="11"/>
        <end position="24"/>
    </location>
</feature>
<comment type="caution">
    <text evidence="2">The sequence shown here is derived from an EMBL/GenBank/DDBJ whole genome shotgun (WGS) entry which is preliminary data.</text>
</comment>
<evidence type="ECO:0000313" key="2">
    <source>
        <dbReference type="EMBL" id="KAL3617213.1"/>
    </source>
</evidence>
<dbReference type="Proteomes" id="UP001632038">
    <property type="component" value="Unassembled WGS sequence"/>
</dbReference>
<feature type="region of interest" description="Disordered" evidence="1">
    <location>
        <begin position="1"/>
        <end position="58"/>
    </location>
</feature>
<dbReference type="EMBL" id="JAVIJP010000086">
    <property type="protein sequence ID" value="KAL3617213.1"/>
    <property type="molecule type" value="Genomic_DNA"/>
</dbReference>
<keyword evidence="3" id="KW-1185">Reference proteome</keyword>
<proteinExistence type="predicted"/>